<organism evidence="1 2">
    <name type="scientific">Roseicyclus elongatus DSM 19469</name>
    <dbReference type="NCBI Taxonomy" id="1294273"/>
    <lineage>
        <taxon>Bacteria</taxon>
        <taxon>Pseudomonadati</taxon>
        <taxon>Pseudomonadota</taxon>
        <taxon>Alphaproteobacteria</taxon>
        <taxon>Rhodobacterales</taxon>
        <taxon>Roseobacteraceae</taxon>
        <taxon>Roseicyclus</taxon>
    </lineage>
</organism>
<evidence type="ECO:0000313" key="1">
    <source>
        <dbReference type="EMBL" id="AHM03919.1"/>
    </source>
</evidence>
<dbReference type="AlphaFoldDB" id="W8RS03"/>
<protein>
    <submittedName>
        <fullName evidence="1">Uncharacterized protein</fullName>
    </submittedName>
</protein>
<gene>
    <name evidence="1" type="ORF">roselon_01537</name>
</gene>
<keyword evidence="2" id="KW-1185">Reference proteome</keyword>
<evidence type="ECO:0000313" key="2">
    <source>
        <dbReference type="Proteomes" id="UP000019593"/>
    </source>
</evidence>
<sequence>MAGYAAIHRSRVSDMTDTMSVFETARDTIGGHLLAAHVRHLQDLTSELMARAEVYGIALSVSGHSPEDTALAETGDAGPWREALAAGADIYWTSLPARVVAIRDE</sequence>
<dbReference type="Proteomes" id="UP000019593">
    <property type="component" value="Chromosome"/>
</dbReference>
<reference evidence="1 2" key="1">
    <citation type="submission" date="2013-03" db="EMBL/GenBank/DDBJ databases">
        <authorList>
            <person name="Fiebig A."/>
            <person name="Goeker M."/>
            <person name="Klenk H.-P.P."/>
        </authorList>
    </citation>
    <scope>NUCLEOTIDE SEQUENCE [LARGE SCALE GENOMIC DNA]</scope>
    <source>
        <strain evidence="2">DSM 19469</strain>
    </source>
</reference>
<dbReference type="STRING" id="1294273.roselon_01537"/>
<accession>W8RS03</accession>
<dbReference type="KEGG" id="red:roselon_01537"/>
<dbReference type="EMBL" id="CP004372">
    <property type="protein sequence ID" value="AHM03919.1"/>
    <property type="molecule type" value="Genomic_DNA"/>
</dbReference>
<dbReference type="HOGENOM" id="CLU_2234557_0_0_5"/>
<proteinExistence type="predicted"/>
<name>W8RS03_9RHOB</name>